<proteinExistence type="predicted"/>
<dbReference type="Gene3D" id="1.10.238.180">
    <property type="match status" value="1"/>
</dbReference>
<feature type="compositionally biased region" description="Polar residues" evidence="1">
    <location>
        <begin position="106"/>
        <end position="115"/>
    </location>
</feature>
<dbReference type="InterPro" id="IPR057835">
    <property type="entry name" value="EF-hand_STIM1/2"/>
</dbReference>
<accession>A0AAN9U2R4</accession>
<evidence type="ECO:0000256" key="2">
    <source>
        <dbReference type="SAM" id="SignalP"/>
    </source>
</evidence>
<organism evidence="4 5">
    <name type="scientific">Parthenolecanium corni</name>
    <dbReference type="NCBI Taxonomy" id="536013"/>
    <lineage>
        <taxon>Eukaryota</taxon>
        <taxon>Metazoa</taxon>
        <taxon>Ecdysozoa</taxon>
        <taxon>Arthropoda</taxon>
        <taxon>Hexapoda</taxon>
        <taxon>Insecta</taxon>
        <taxon>Pterygota</taxon>
        <taxon>Neoptera</taxon>
        <taxon>Paraneoptera</taxon>
        <taxon>Hemiptera</taxon>
        <taxon>Sternorrhyncha</taxon>
        <taxon>Coccoidea</taxon>
        <taxon>Coccidae</taxon>
        <taxon>Parthenolecanium</taxon>
    </lineage>
</organism>
<feature type="domain" description="STIM1/2 EF-hand" evidence="3">
    <location>
        <begin position="65"/>
        <end position="105"/>
    </location>
</feature>
<dbReference type="AlphaFoldDB" id="A0AAN9U2R4"/>
<feature type="signal peptide" evidence="2">
    <location>
        <begin position="1"/>
        <end position="27"/>
    </location>
</feature>
<dbReference type="EMBL" id="JBBCAQ010000003">
    <property type="protein sequence ID" value="KAK7604889.1"/>
    <property type="molecule type" value="Genomic_DNA"/>
</dbReference>
<sequence length="115" mass="12740">MLLSVLVCRLKYALFLIFFICNKGILCDPNSNQNKYSKAANSASDFVDKSVLEETETILMEGCHNDMACLIRASDDRAGLDAIRALHKQLDDDDNGAVDLSESHDVSNSNQIKLM</sequence>
<evidence type="ECO:0000313" key="5">
    <source>
        <dbReference type="Proteomes" id="UP001367676"/>
    </source>
</evidence>
<dbReference type="Proteomes" id="UP001367676">
    <property type="component" value="Unassembled WGS sequence"/>
</dbReference>
<evidence type="ECO:0000259" key="3">
    <source>
        <dbReference type="Pfam" id="PF25578"/>
    </source>
</evidence>
<gene>
    <name evidence="4" type="ORF">V9T40_006075</name>
</gene>
<protein>
    <recommendedName>
        <fullName evidence="3">STIM1/2 EF-hand domain-containing protein</fullName>
    </recommendedName>
</protein>
<feature type="region of interest" description="Disordered" evidence="1">
    <location>
        <begin position="93"/>
        <end position="115"/>
    </location>
</feature>
<reference evidence="4 5" key="1">
    <citation type="submission" date="2024-03" db="EMBL/GenBank/DDBJ databases">
        <title>Adaptation during the transition from Ophiocordyceps entomopathogen to insect associate is accompanied by gene loss and intensified selection.</title>
        <authorList>
            <person name="Ward C.M."/>
            <person name="Onetto C.A."/>
            <person name="Borneman A.R."/>
        </authorList>
    </citation>
    <scope>NUCLEOTIDE SEQUENCE [LARGE SCALE GENOMIC DNA]</scope>
    <source>
        <strain evidence="4">AWRI1</strain>
        <tissue evidence="4">Single Adult Female</tissue>
    </source>
</reference>
<name>A0AAN9U2R4_9HEMI</name>
<evidence type="ECO:0000256" key="1">
    <source>
        <dbReference type="SAM" id="MobiDB-lite"/>
    </source>
</evidence>
<keyword evidence="5" id="KW-1185">Reference proteome</keyword>
<feature type="chain" id="PRO_5042859533" description="STIM1/2 EF-hand domain-containing protein" evidence="2">
    <location>
        <begin position="28"/>
        <end position="115"/>
    </location>
</feature>
<keyword evidence="2" id="KW-0732">Signal</keyword>
<evidence type="ECO:0000313" key="4">
    <source>
        <dbReference type="EMBL" id="KAK7604889.1"/>
    </source>
</evidence>
<dbReference type="Pfam" id="PF25578">
    <property type="entry name" value="EF-hand_STIM1"/>
    <property type="match status" value="1"/>
</dbReference>
<comment type="caution">
    <text evidence="4">The sequence shown here is derived from an EMBL/GenBank/DDBJ whole genome shotgun (WGS) entry which is preliminary data.</text>
</comment>